<dbReference type="Proteomes" id="UP001044222">
    <property type="component" value="Chromosome 15"/>
</dbReference>
<feature type="region of interest" description="Disordered" evidence="1">
    <location>
        <begin position="31"/>
        <end position="83"/>
    </location>
</feature>
<feature type="compositionally biased region" description="Polar residues" evidence="1">
    <location>
        <begin position="70"/>
        <end position="83"/>
    </location>
</feature>
<keyword evidence="3" id="KW-1185">Reference proteome</keyword>
<reference evidence="2" key="1">
    <citation type="submission" date="2021-01" db="EMBL/GenBank/DDBJ databases">
        <title>A chromosome-scale assembly of European eel, Anguilla anguilla.</title>
        <authorList>
            <person name="Henkel C."/>
            <person name="Jong-Raadsen S.A."/>
            <person name="Dufour S."/>
            <person name="Weltzien F.-A."/>
            <person name="Palstra A.P."/>
            <person name="Pelster B."/>
            <person name="Spaink H.P."/>
            <person name="Van Den Thillart G.E."/>
            <person name="Jansen H."/>
            <person name="Zahm M."/>
            <person name="Klopp C."/>
            <person name="Cedric C."/>
            <person name="Louis A."/>
            <person name="Berthelot C."/>
            <person name="Parey E."/>
            <person name="Roest Crollius H."/>
            <person name="Montfort J."/>
            <person name="Robinson-Rechavi M."/>
            <person name="Bucao C."/>
            <person name="Bouchez O."/>
            <person name="Gislard M."/>
            <person name="Lluch J."/>
            <person name="Milhes M."/>
            <person name="Lampietro C."/>
            <person name="Lopez Roques C."/>
            <person name="Donnadieu C."/>
            <person name="Braasch I."/>
            <person name="Desvignes T."/>
            <person name="Postlethwait J."/>
            <person name="Bobe J."/>
            <person name="Guiguen Y."/>
            <person name="Dirks R."/>
        </authorList>
    </citation>
    <scope>NUCLEOTIDE SEQUENCE</scope>
    <source>
        <strain evidence="2">Tag_6206</strain>
        <tissue evidence="2">Liver</tissue>
    </source>
</reference>
<organism evidence="2 3">
    <name type="scientific">Anguilla anguilla</name>
    <name type="common">European freshwater eel</name>
    <name type="synonym">Muraena anguilla</name>
    <dbReference type="NCBI Taxonomy" id="7936"/>
    <lineage>
        <taxon>Eukaryota</taxon>
        <taxon>Metazoa</taxon>
        <taxon>Chordata</taxon>
        <taxon>Craniata</taxon>
        <taxon>Vertebrata</taxon>
        <taxon>Euteleostomi</taxon>
        <taxon>Actinopterygii</taxon>
        <taxon>Neopterygii</taxon>
        <taxon>Teleostei</taxon>
        <taxon>Anguilliformes</taxon>
        <taxon>Anguillidae</taxon>
        <taxon>Anguilla</taxon>
    </lineage>
</organism>
<comment type="caution">
    <text evidence="2">The sequence shown here is derived from an EMBL/GenBank/DDBJ whole genome shotgun (WGS) entry which is preliminary data.</text>
</comment>
<proteinExistence type="predicted"/>
<evidence type="ECO:0000256" key="1">
    <source>
        <dbReference type="SAM" id="MobiDB-lite"/>
    </source>
</evidence>
<accession>A0A9D3LPW7</accession>
<evidence type="ECO:0000313" key="3">
    <source>
        <dbReference type="Proteomes" id="UP001044222"/>
    </source>
</evidence>
<dbReference type="AlphaFoldDB" id="A0A9D3LPW7"/>
<protein>
    <submittedName>
        <fullName evidence="2">Uncharacterized protein</fullName>
    </submittedName>
</protein>
<dbReference type="EMBL" id="JAFIRN010000015">
    <property type="protein sequence ID" value="KAG5834739.1"/>
    <property type="molecule type" value="Genomic_DNA"/>
</dbReference>
<name>A0A9D3LPW7_ANGAN</name>
<gene>
    <name evidence="2" type="ORF">ANANG_G00264770</name>
</gene>
<evidence type="ECO:0000313" key="2">
    <source>
        <dbReference type="EMBL" id="KAG5834739.1"/>
    </source>
</evidence>
<sequence>MVALWECVCRGEGALRLFDIPELTQTALATRPEGSRAWPRSLSGVRGRSPALAATSSPVAQKQVRLRSPASLTTSLPTETSRTLGRSVREDHCELCAGIEALESELLCAERFHGLSQGESPC</sequence>